<keyword evidence="3" id="KW-1185">Reference proteome</keyword>
<dbReference type="AlphaFoldDB" id="H2ZIV8"/>
<dbReference type="GeneTree" id="ENSGT00390000018124"/>
<evidence type="ECO:0000256" key="1">
    <source>
        <dbReference type="SAM" id="MobiDB-lite"/>
    </source>
</evidence>
<feature type="compositionally biased region" description="Polar residues" evidence="1">
    <location>
        <begin position="80"/>
        <end position="95"/>
    </location>
</feature>
<name>H2ZIV8_CIOSA</name>
<dbReference type="HOGENOM" id="CLU_1334540_0_0_1"/>
<evidence type="ECO:0000313" key="2">
    <source>
        <dbReference type="Ensembl" id="ENSCSAVP00000017524.1"/>
    </source>
</evidence>
<proteinExistence type="predicted"/>
<reference evidence="2" key="2">
    <citation type="submission" date="2025-08" db="UniProtKB">
        <authorList>
            <consortium name="Ensembl"/>
        </authorList>
    </citation>
    <scope>IDENTIFICATION</scope>
</reference>
<dbReference type="Proteomes" id="UP000007875">
    <property type="component" value="Unassembled WGS sequence"/>
</dbReference>
<reference evidence="2" key="3">
    <citation type="submission" date="2025-09" db="UniProtKB">
        <authorList>
            <consortium name="Ensembl"/>
        </authorList>
    </citation>
    <scope>IDENTIFICATION</scope>
</reference>
<sequence>MLDEVRNTRVDHPRRMESIQDAEVSWTRRRKYNREYDSKKFEKALEVAEKALNRTNHISLVDQRRHNHLMELYKHDVITQTPRSNLTASDSSSIESLPPPPPPMDHMGTDFHPSYPAHLPPPPSDLNIHRPGPHDYAVVSPDVGYVSSDLSPEHRGLSHTGSLPRYHNHPRFHNSGHAPYVDYHHLGRQTPQPMVERSRSVTPHHW</sequence>
<accession>H2ZIV8</accession>
<organism evidence="2 3">
    <name type="scientific">Ciona savignyi</name>
    <name type="common">Pacific transparent sea squirt</name>
    <dbReference type="NCBI Taxonomy" id="51511"/>
    <lineage>
        <taxon>Eukaryota</taxon>
        <taxon>Metazoa</taxon>
        <taxon>Chordata</taxon>
        <taxon>Tunicata</taxon>
        <taxon>Ascidiacea</taxon>
        <taxon>Phlebobranchia</taxon>
        <taxon>Cionidae</taxon>
        <taxon>Ciona</taxon>
    </lineage>
</organism>
<feature type="region of interest" description="Disordered" evidence="1">
    <location>
        <begin position="80"/>
        <end position="107"/>
    </location>
</feature>
<dbReference type="Ensembl" id="ENSCSAVT00000017715.1">
    <property type="protein sequence ID" value="ENSCSAVP00000017524.1"/>
    <property type="gene ID" value="ENSCSAVG00000010318.1"/>
</dbReference>
<reference evidence="3" key="1">
    <citation type="submission" date="2003-08" db="EMBL/GenBank/DDBJ databases">
        <authorList>
            <person name="Birren B."/>
            <person name="Nusbaum C."/>
            <person name="Abebe A."/>
            <person name="Abouelleil A."/>
            <person name="Adekoya E."/>
            <person name="Ait-zahra M."/>
            <person name="Allen N."/>
            <person name="Allen T."/>
            <person name="An P."/>
            <person name="Anderson M."/>
            <person name="Anderson S."/>
            <person name="Arachchi H."/>
            <person name="Armbruster J."/>
            <person name="Bachantsang P."/>
            <person name="Baldwin J."/>
            <person name="Barry A."/>
            <person name="Bayul T."/>
            <person name="Blitshsteyn B."/>
            <person name="Bloom T."/>
            <person name="Blye J."/>
            <person name="Boguslavskiy L."/>
            <person name="Borowsky M."/>
            <person name="Boukhgalter B."/>
            <person name="Brunache A."/>
            <person name="Butler J."/>
            <person name="Calixte N."/>
            <person name="Calvo S."/>
            <person name="Camarata J."/>
            <person name="Campo K."/>
            <person name="Chang J."/>
            <person name="Cheshatsang Y."/>
            <person name="Citroen M."/>
            <person name="Collymore A."/>
            <person name="Considine T."/>
            <person name="Cook A."/>
            <person name="Cooke P."/>
            <person name="Corum B."/>
            <person name="Cuomo C."/>
            <person name="David R."/>
            <person name="Dawoe T."/>
            <person name="Degray S."/>
            <person name="Dodge S."/>
            <person name="Dooley K."/>
            <person name="Dorje P."/>
            <person name="Dorjee K."/>
            <person name="Dorris L."/>
            <person name="Duffey N."/>
            <person name="Dupes A."/>
            <person name="Elkins T."/>
            <person name="Engels R."/>
            <person name="Erickson J."/>
            <person name="Farina A."/>
            <person name="Faro S."/>
            <person name="Ferreira P."/>
            <person name="Fischer H."/>
            <person name="Fitzgerald M."/>
            <person name="Foley K."/>
            <person name="Gage D."/>
            <person name="Galagan J."/>
            <person name="Gearin G."/>
            <person name="Gnerre S."/>
            <person name="Gnirke A."/>
            <person name="Goyette A."/>
            <person name="Graham J."/>
            <person name="Grandbois E."/>
            <person name="Gyaltsen K."/>
            <person name="Hafez N."/>
            <person name="Hagopian D."/>
            <person name="Hagos B."/>
            <person name="Hall J."/>
            <person name="Hatcher B."/>
            <person name="Heller A."/>
            <person name="Higgins H."/>
            <person name="Honan T."/>
            <person name="Horn A."/>
            <person name="Houde N."/>
            <person name="Hughes L."/>
            <person name="Hulme W."/>
            <person name="Husby E."/>
            <person name="Iliev I."/>
            <person name="Jaffe D."/>
            <person name="Jones C."/>
            <person name="Kamal M."/>
            <person name="Kamat A."/>
            <person name="Kamvysselis M."/>
            <person name="Karlsson E."/>
            <person name="Kells C."/>
            <person name="Kieu A."/>
            <person name="Kisner P."/>
            <person name="Kodira C."/>
            <person name="Kulbokas E."/>
            <person name="Labutti K."/>
            <person name="Lama D."/>
            <person name="Landers T."/>
            <person name="Leger J."/>
            <person name="Levine S."/>
            <person name="Lewis D."/>
            <person name="Lewis T."/>
            <person name="Lindblad-toh K."/>
            <person name="Liu X."/>
            <person name="Lokyitsang T."/>
            <person name="Lokyitsang Y."/>
            <person name="Lucien O."/>
            <person name="Lui A."/>
            <person name="Ma L.J."/>
            <person name="Mabbitt R."/>
            <person name="Macdonald J."/>
            <person name="Maclean C."/>
            <person name="Major J."/>
            <person name="Manning J."/>
            <person name="Marabella R."/>
            <person name="Maru K."/>
            <person name="Matthews C."/>
            <person name="Mauceli E."/>
            <person name="Mccarthy M."/>
            <person name="Mcdonough S."/>
            <person name="Mcghee T."/>
            <person name="Meldrim J."/>
            <person name="Meneus L."/>
            <person name="Mesirov J."/>
            <person name="Mihalev A."/>
            <person name="Mihova T."/>
            <person name="Mikkelsen T."/>
            <person name="Mlenga V."/>
            <person name="Moru K."/>
            <person name="Mozes J."/>
            <person name="Mulrain L."/>
            <person name="Munson G."/>
            <person name="Naylor J."/>
            <person name="Newes C."/>
            <person name="Nguyen C."/>
            <person name="Nguyen N."/>
            <person name="Nguyen T."/>
            <person name="Nicol R."/>
            <person name="Nielsen C."/>
            <person name="Nizzari M."/>
            <person name="Norbu C."/>
            <person name="Norbu N."/>
            <person name="O'donnell P."/>
            <person name="Okoawo O."/>
            <person name="O'leary S."/>
            <person name="Omotosho B."/>
            <person name="O'neill K."/>
            <person name="Osman S."/>
            <person name="Parker S."/>
            <person name="Perrin D."/>
            <person name="Phunkhang P."/>
            <person name="Piqani B."/>
            <person name="Purcell S."/>
            <person name="Rachupka T."/>
            <person name="Ramasamy U."/>
            <person name="Rameau R."/>
            <person name="Ray V."/>
            <person name="Raymond C."/>
            <person name="Retta R."/>
            <person name="Richardson S."/>
            <person name="Rise C."/>
            <person name="Rodriguez J."/>
            <person name="Rogers J."/>
            <person name="Rogov P."/>
            <person name="Rutman M."/>
            <person name="Schupbach R."/>
            <person name="Seaman C."/>
            <person name="Settipalli S."/>
            <person name="Sharpe T."/>
            <person name="Sheridan J."/>
            <person name="Sherpa N."/>
            <person name="Shi J."/>
            <person name="Smirnov S."/>
            <person name="Smith C."/>
            <person name="Sougnez C."/>
            <person name="Spencer B."/>
            <person name="Stalker J."/>
            <person name="Stange-thomann N."/>
            <person name="Stavropoulos S."/>
            <person name="Stetson K."/>
            <person name="Stone C."/>
            <person name="Stone S."/>
            <person name="Stubbs M."/>
            <person name="Talamas J."/>
            <person name="Tchuinga P."/>
            <person name="Tenzing P."/>
            <person name="Tesfaye S."/>
            <person name="Theodore J."/>
            <person name="Thoulutsang Y."/>
            <person name="Topham K."/>
            <person name="Towey S."/>
            <person name="Tsamla T."/>
            <person name="Tsomo N."/>
            <person name="Vallee D."/>
            <person name="Vassiliev H."/>
            <person name="Venkataraman V."/>
            <person name="Vinson J."/>
            <person name="Vo A."/>
            <person name="Wade C."/>
            <person name="Wang S."/>
            <person name="Wangchuk T."/>
            <person name="Wangdi T."/>
            <person name="Whittaker C."/>
            <person name="Wilkinson J."/>
            <person name="Wu Y."/>
            <person name="Wyman D."/>
            <person name="Yadav S."/>
            <person name="Yang S."/>
            <person name="Yang X."/>
            <person name="Yeager S."/>
            <person name="Yee E."/>
            <person name="Young G."/>
            <person name="Zainoun J."/>
            <person name="Zembeck L."/>
            <person name="Zimmer A."/>
            <person name="Zody M."/>
            <person name="Lander E."/>
        </authorList>
    </citation>
    <scope>NUCLEOTIDE SEQUENCE [LARGE SCALE GENOMIC DNA]</scope>
</reference>
<protein>
    <submittedName>
        <fullName evidence="2">Uncharacterized protein</fullName>
    </submittedName>
</protein>
<evidence type="ECO:0000313" key="3">
    <source>
        <dbReference type="Proteomes" id="UP000007875"/>
    </source>
</evidence>